<accession>A0ABZ2D323</accession>
<reference evidence="1 2" key="1">
    <citation type="submission" date="2024-02" db="EMBL/GenBank/DDBJ databases">
        <title>The whole genome sequence of five bacterial samples isolated from Abu Dhabi Sabkha-shore region.</title>
        <authorList>
            <person name="Sudalaimuthuasari N."/>
            <person name="Sarfraz B."/>
            <person name="Tuyisabe J.D."/>
            <person name="Mugisha Ntwali L.D.M."/>
            <person name="Ali A.I.A.A."/>
            <person name="Almansoori S.Z.A."/>
            <person name="Alajami H.S.A."/>
            <person name="Almeqbaali A.A.S."/>
            <person name="Kundu B."/>
            <person name="Saeed E.E."/>
            <person name="Sukumarinath V."/>
            <person name="Mishra A.K."/>
            <person name="Hazzouri K.M."/>
            <person name="Almaskari R."/>
            <person name="Sharma A.K."/>
            <person name="Amiri K.M.A."/>
        </authorList>
    </citation>
    <scope>NUCLEOTIDE SEQUENCE [LARGE SCALE GENOMIC DNA]</scope>
    <source>
        <strain evidence="2">kcgeb_sd</strain>
    </source>
</reference>
<protein>
    <submittedName>
        <fullName evidence="1">Uncharacterized protein</fullName>
    </submittedName>
</protein>
<dbReference type="EMBL" id="CP144918">
    <property type="protein sequence ID" value="WWA47422.1"/>
    <property type="molecule type" value="Genomic_DNA"/>
</dbReference>
<sequence>MSRQLTYSATVSVLVMALFALVSGLEPPASTAAGAPAPIPFAVLTGLN</sequence>
<name>A0ABZ2D323_9SPHN</name>
<dbReference type="Proteomes" id="UP001335183">
    <property type="component" value="Chromosome"/>
</dbReference>
<keyword evidence="2" id="KW-1185">Reference proteome</keyword>
<dbReference type="RefSeq" id="WP_338446312.1">
    <property type="nucleotide sequence ID" value="NZ_CP144918.1"/>
</dbReference>
<evidence type="ECO:0000313" key="2">
    <source>
        <dbReference type="Proteomes" id="UP001335183"/>
    </source>
</evidence>
<gene>
    <name evidence="1" type="ORF">V5F89_00470</name>
</gene>
<evidence type="ECO:0000313" key="1">
    <source>
        <dbReference type="EMBL" id="WWA47422.1"/>
    </source>
</evidence>
<organism evidence="1 2">
    <name type="scientific">Pelagerythrobacter marensis</name>
    <dbReference type="NCBI Taxonomy" id="543877"/>
    <lineage>
        <taxon>Bacteria</taxon>
        <taxon>Pseudomonadati</taxon>
        <taxon>Pseudomonadota</taxon>
        <taxon>Alphaproteobacteria</taxon>
        <taxon>Sphingomonadales</taxon>
        <taxon>Erythrobacteraceae</taxon>
        <taxon>Pelagerythrobacter</taxon>
    </lineage>
</organism>
<proteinExistence type="predicted"/>